<dbReference type="EnsemblPlants" id="AET3Gv21051700.24">
    <property type="protein sequence ID" value="AET3Gv21051700.24"/>
    <property type="gene ID" value="AET3Gv21051700"/>
</dbReference>
<dbReference type="EnsemblPlants" id="AET3Gv21051700.19">
    <property type="protein sequence ID" value="AET3Gv21051700.19"/>
    <property type="gene ID" value="AET3Gv21051700"/>
</dbReference>
<dbReference type="EnsemblPlants" id="AET3Gv21051700.7">
    <property type="protein sequence ID" value="AET3Gv21051700.7"/>
    <property type="gene ID" value="AET3Gv21051700"/>
</dbReference>
<evidence type="ECO:0000313" key="1">
    <source>
        <dbReference type="EnsemblPlants" id="AET3Gv21051700.14"/>
    </source>
</evidence>
<dbReference type="EnsemblPlants" id="AET3Gv21051700.30">
    <property type="protein sequence ID" value="AET3Gv21051700.30"/>
    <property type="gene ID" value="AET3Gv21051700"/>
</dbReference>
<dbReference type="EnsemblPlants" id="AET3Gv21051700.41">
    <property type="protein sequence ID" value="AET3Gv21051700.41"/>
    <property type="gene ID" value="AET3Gv21051700"/>
</dbReference>
<dbReference type="Gramene" id="AET3Gv21051700.43">
    <property type="protein sequence ID" value="AET3Gv21051700.43"/>
    <property type="gene ID" value="AET3Gv21051700"/>
</dbReference>
<dbReference type="EnsemblPlants" id="AET3Gv21051700.18">
    <property type="protein sequence ID" value="AET3Gv21051700.18"/>
    <property type="gene ID" value="AET3Gv21051700"/>
</dbReference>
<dbReference type="EnsemblPlants" id="AET3Gv21051700.5">
    <property type="protein sequence ID" value="AET3Gv21051700.5"/>
    <property type="gene ID" value="AET3Gv21051700"/>
</dbReference>
<dbReference type="Gramene" id="AET3Gv21051700.18">
    <property type="protein sequence ID" value="AET3Gv21051700.18"/>
    <property type="gene ID" value="AET3Gv21051700"/>
</dbReference>
<dbReference type="EnsemblPlants" id="AET3Gv21051700.14">
    <property type="protein sequence ID" value="AET3Gv21051700.14"/>
    <property type="gene ID" value="AET3Gv21051700"/>
</dbReference>
<dbReference type="EnsemblPlants" id="AET3Gv21051700.31">
    <property type="protein sequence ID" value="AET3Gv21051700.31"/>
    <property type="gene ID" value="AET3Gv21051700"/>
</dbReference>
<dbReference type="Gramene" id="AET3Gv21051700.6">
    <property type="protein sequence ID" value="AET3Gv21051700.6"/>
    <property type="gene ID" value="AET3Gv21051700"/>
</dbReference>
<dbReference type="Gramene" id="AET3Gv21051700.15">
    <property type="protein sequence ID" value="AET3Gv21051700.15"/>
    <property type="gene ID" value="AET3Gv21051700"/>
</dbReference>
<reference evidence="1" key="3">
    <citation type="journal article" date="2017" name="Nature">
        <title>Genome sequence of the progenitor of the wheat D genome Aegilops tauschii.</title>
        <authorList>
            <person name="Luo M.C."/>
            <person name="Gu Y.Q."/>
            <person name="Puiu D."/>
            <person name="Wang H."/>
            <person name="Twardziok S.O."/>
            <person name="Deal K.R."/>
            <person name="Huo N."/>
            <person name="Zhu T."/>
            <person name="Wang L."/>
            <person name="Wang Y."/>
            <person name="McGuire P.E."/>
            <person name="Liu S."/>
            <person name="Long H."/>
            <person name="Ramasamy R.K."/>
            <person name="Rodriguez J.C."/>
            <person name="Van S.L."/>
            <person name="Yuan L."/>
            <person name="Wang Z."/>
            <person name="Xia Z."/>
            <person name="Xiao L."/>
            <person name="Anderson O.D."/>
            <person name="Ouyang S."/>
            <person name="Liang Y."/>
            <person name="Zimin A.V."/>
            <person name="Pertea G."/>
            <person name="Qi P."/>
            <person name="Bennetzen J.L."/>
            <person name="Dai X."/>
            <person name="Dawson M.W."/>
            <person name="Muller H.G."/>
            <person name="Kugler K."/>
            <person name="Rivarola-Duarte L."/>
            <person name="Spannagl M."/>
            <person name="Mayer K.F.X."/>
            <person name="Lu F.H."/>
            <person name="Bevan M.W."/>
            <person name="Leroy P."/>
            <person name="Li P."/>
            <person name="You F.M."/>
            <person name="Sun Q."/>
            <person name="Liu Z."/>
            <person name="Lyons E."/>
            <person name="Wicker T."/>
            <person name="Salzberg S.L."/>
            <person name="Devos K.M."/>
            <person name="Dvorak J."/>
        </authorList>
    </citation>
    <scope>NUCLEOTIDE SEQUENCE [LARGE SCALE GENOMIC DNA]</scope>
    <source>
        <strain evidence="1">cv. AL8/78</strain>
    </source>
</reference>
<dbReference type="PANTHER" id="PTHR47482:SF5">
    <property type="entry name" value="FAR1 DOMAIN-CONTAINING PROTEIN"/>
    <property type="match status" value="1"/>
</dbReference>
<dbReference type="Gramene" id="AET3Gv21051700.9">
    <property type="protein sequence ID" value="AET3Gv21051700.9"/>
    <property type="gene ID" value="AET3Gv21051700"/>
</dbReference>
<dbReference type="EnsemblPlants" id="AET3Gv21051700.28">
    <property type="protein sequence ID" value="AET3Gv21051700.28"/>
    <property type="gene ID" value="AET3Gv21051700"/>
</dbReference>
<dbReference type="Gramene" id="AET3Gv21051700.36">
    <property type="protein sequence ID" value="AET3Gv21051700.36"/>
    <property type="gene ID" value="AET3Gv21051700"/>
</dbReference>
<dbReference type="EnsemblPlants" id="AET3Gv21051700.22">
    <property type="protein sequence ID" value="AET3Gv21051700.22"/>
    <property type="gene ID" value="AET3Gv21051700"/>
</dbReference>
<dbReference type="Proteomes" id="UP000015105">
    <property type="component" value="Chromosome 3D"/>
</dbReference>
<dbReference type="EnsemblPlants" id="AET3Gv21051700.44">
    <property type="protein sequence ID" value="AET3Gv21051700.44"/>
    <property type="gene ID" value="AET3Gv21051700"/>
</dbReference>
<dbReference type="EnsemblPlants" id="AET3Gv21051700.11">
    <property type="protein sequence ID" value="AET3Gv21051700.11"/>
    <property type="gene ID" value="AET3Gv21051700"/>
</dbReference>
<reference evidence="1" key="4">
    <citation type="submission" date="2019-03" db="UniProtKB">
        <authorList>
            <consortium name="EnsemblPlants"/>
        </authorList>
    </citation>
    <scope>IDENTIFICATION</scope>
</reference>
<dbReference type="Gramene" id="AET3Gv21051700.33">
    <property type="protein sequence ID" value="AET3Gv21051700.33"/>
    <property type="gene ID" value="AET3Gv21051700"/>
</dbReference>
<dbReference type="EnsemblPlants" id="AET3Gv21051700.25">
    <property type="protein sequence ID" value="AET3Gv21051700.25"/>
    <property type="gene ID" value="AET3Gv21051700"/>
</dbReference>
<dbReference type="EnsemblPlants" id="AET3Gv21051700.43">
    <property type="protein sequence ID" value="AET3Gv21051700.43"/>
    <property type="gene ID" value="AET3Gv21051700"/>
</dbReference>
<dbReference type="EnsemblPlants" id="AET3Gv21051700.37">
    <property type="protein sequence ID" value="AET3Gv21051700.37"/>
    <property type="gene ID" value="AET3Gv21051700"/>
</dbReference>
<dbReference type="Gramene" id="AET3Gv21051700.44">
    <property type="protein sequence ID" value="AET3Gv21051700.44"/>
    <property type="gene ID" value="AET3Gv21051700"/>
</dbReference>
<dbReference type="EnsemblPlants" id="AET3Gv21051700.36">
    <property type="protein sequence ID" value="AET3Gv21051700.36"/>
    <property type="gene ID" value="AET3Gv21051700"/>
</dbReference>
<reference evidence="2" key="1">
    <citation type="journal article" date="2014" name="Science">
        <title>Ancient hybridizations among the ancestral genomes of bread wheat.</title>
        <authorList>
            <consortium name="International Wheat Genome Sequencing Consortium,"/>
            <person name="Marcussen T."/>
            <person name="Sandve S.R."/>
            <person name="Heier L."/>
            <person name="Spannagl M."/>
            <person name="Pfeifer M."/>
            <person name="Jakobsen K.S."/>
            <person name="Wulff B.B."/>
            <person name="Steuernagel B."/>
            <person name="Mayer K.F."/>
            <person name="Olsen O.A."/>
        </authorList>
    </citation>
    <scope>NUCLEOTIDE SEQUENCE [LARGE SCALE GENOMIC DNA]</scope>
    <source>
        <strain evidence="2">cv. AL8/78</strain>
    </source>
</reference>
<dbReference type="EnsemblPlants" id="AET3Gv21051700.10">
    <property type="protein sequence ID" value="AET3Gv21051700.10"/>
    <property type="gene ID" value="AET3Gv21051700"/>
</dbReference>
<dbReference type="Gramene" id="AET3Gv21051700.10">
    <property type="protein sequence ID" value="AET3Gv21051700.10"/>
    <property type="gene ID" value="AET3Gv21051700"/>
</dbReference>
<dbReference type="Gramene" id="AET3Gv21051700.30">
    <property type="protein sequence ID" value="AET3Gv21051700.30"/>
    <property type="gene ID" value="AET3Gv21051700"/>
</dbReference>
<dbReference type="Gramene" id="AET3Gv21051700.25">
    <property type="protein sequence ID" value="AET3Gv21051700.25"/>
    <property type="gene ID" value="AET3Gv21051700"/>
</dbReference>
<dbReference type="Gramene" id="AET3Gv21051700.20">
    <property type="protein sequence ID" value="AET3Gv21051700.20"/>
    <property type="gene ID" value="AET3Gv21051700"/>
</dbReference>
<dbReference type="Gramene" id="AET3Gv21051700.29">
    <property type="protein sequence ID" value="AET3Gv21051700.29"/>
    <property type="gene ID" value="AET3Gv21051700"/>
</dbReference>
<dbReference type="Gramene" id="AET3Gv21051700.37">
    <property type="protein sequence ID" value="AET3Gv21051700.37"/>
    <property type="gene ID" value="AET3Gv21051700"/>
</dbReference>
<dbReference type="PANTHER" id="PTHR47482">
    <property type="entry name" value="OS11G0632001 PROTEIN"/>
    <property type="match status" value="1"/>
</dbReference>
<dbReference type="AlphaFoldDB" id="A0A453GJH9"/>
<dbReference type="EnsemblPlants" id="AET3Gv21051700.33">
    <property type="protein sequence ID" value="AET3Gv21051700.33"/>
    <property type="gene ID" value="AET3Gv21051700"/>
</dbReference>
<dbReference type="EnsemblPlants" id="AET3Gv21051700.29">
    <property type="protein sequence ID" value="AET3Gv21051700.29"/>
    <property type="gene ID" value="AET3Gv21051700"/>
</dbReference>
<dbReference type="Gramene" id="AET3Gv21051700.38">
    <property type="protein sequence ID" value="AET3Gv21051700.38"/>
    <property type="gene ID" value="AET3Gv21051700"/>
</dbReference>
<dbReference type="Gramene" id="AET3Gv21051700.21">
    <property type="protein sequence ID" value="AET3Gv21051700.21"/>
    <property type="gene ID" value="AET3Gv21051700"/>
</dbReference>
<dbReference type="Gramene" id="AET3Gv21051700.13">
    <property type="protein sequence ID" value="AET3Gv21051700.13"/>
    <property type="gene ID" value="AET3Gv21051700"/>
</dbReference>
<dbReference type="Gramene" id="AET3Gv21051700.28">
    <property type="protein sequence ID" value="AET3Gv21051700.28"/>
    <property type="gene ID" value="AET3Gv21051700"/>
</dbReference>
<evidence type="ECO:0000313" key="2">
    <source>
        <dbReference type="Proteomes" id="UP000015105"/>
    </source>
</evidence>
<dbReference type="Gramene" id="AET3Gv21051700.11">
    <property type="protein sequence ID" value="AET3Gv21051700.11"/>
    <property type="gene ID" value="AET3Gv21051700"/>
</dbReference>
<dbReference type="EnsemblPlants" id="AET3Gv21051700.9">
    <property type="protein sequence ID" value="AET3Gv21051700.9"/>
    <property type="gene ID" value="AET3Gv21051700"/>
</dbReference>
<dbReference type="EnsemblPlants" id="AET3Gv21051700.32">
    <property type="protein sequence ID" value="AET3Gv21051700.32"/>
    <property type="gene ID" value="AET3Gv21051700"/>
</dbReference>
<dbReference type="EnsemblPlants" id="AET3Gv21051700.16">
    <property type="protein sequence ID" value="AET3Gv21051700.16"/>
    <property type="gene ID" value="AET3Gv21051700"/>
</dbReference>
<dbReference type="EnsemblPlants" id="AET3Gv21051700.20">
    <property type="protein sequence ID" value="AET3Gv21051700.20"/>
    <property type="gene ID" value="AET3Gv21051700"/>
</dbReference>
<keyword evidence="2" id="KW-1185">Reference proteome</keyword>
<proteinExistence type="predicted"/>
<dbReference type="EnsemblPlants" id="AET3Gv21051700.38">
    <property type="protein sequence ID" value="AET3Gv21051700.38"/>
    <property type="gene ID" value="AET3Gv21051700"/>
</dbReference>
<dbReference type="Gramene" id="AET3Gv21051700.12">
    <property type="protein sequence ID" value="AET3Gv21051700.12"/>
    <property type="gene ID" value="AET3Gv21051700"/>
</dbReference>
<dbReference type="EnsemblPlants" id="AET3Gv21051700.15">
    <property type="protein sequence ID" value="AET3Gv21051700.15"/>
    <property type="gene ID" value="AET3Gv21051700"/>
</dbReference>
<accession>A0A453GJH9</accession>
<sequence length="77" mass="8873">MKRLRLGSAPPDRTPCPSRISAIKQSIRKYAEEPTEVVIRPEFGLSFASLREAYDFYNLYSWEIGFGIRYGESRLNA</sequence>
<dbReference type="Gramene" id="AET3Gv21051700.8">
    <property type="protein sequence ID" value="AET3Gv21051700.8"/>
    <property type="gene ID" value="AET3Gv21051700"/>
</dbReference>
<dbReference type="EnsemblPlants" id="AET3Gv21051700.8">
    <property type="protein sequence ID" value="AET3Gv21051700.8"/>
    <property type="gene ID" value="AET3Gv21051700"/>
</dbReference>
<dbReference type="EnsemblPlants" id="AET3Gv21051700.12">
    <property type="protein sequence ID" value="AET3Gv21051700.12"/>
    <property type="gene ID" value="AET3Gv21051700"/>
</dbReference>
<protein>
    <submittedName>
        <fullName evidence="1">Uncharacterized protein</fullName>
    </submittedName>
</protein>
<dbReference type="Gramene" id="AET3Gv21051700.22">
    <property type="protein sequence ID" value="AET3Gv21051700.22"/>
    <property type="gene ID" value="AET3Gv21051700"/>
</dbReference>
<dbReference type="Gramene" id="AET3Gv21051700.14">
    <property type="protein sequence ID" value="AET3Gv21051700.14"/>
    <property type="gene ID" value="AET3Gv21051700"/>
</dbReference>
<dbReference type="EnsemblPlants" id="AET3Gv21051700.6">
    <property type="protein sequence ID" value="AET3Gv21051700.6"/>
    <property type="gene ID" value="AET3Gv21051700"/>
</dbReference>
<name>A0A453GJH9_AEGTS</name>
<reference evidence="2" key="2">
    <citation type="journal article" date="2017" name="Nat. Plants">
        <title>The Aegilops tauschii genome reveals multiple impacts of transposons.</title>
        <authorList>
            <person name="Zhao G."/>
            <person name="Zou C."/>
            <person name="Li K."/>
            <person name="Wang K."/>
            <person name="Li T."/>
            <person name="Gao L."/>
            <person name="Zhang X."/>
            <person name="Wang H."/>
            <person name="Yang Z."/>
            <person name="Liu X."/>
            <person name="Jiang W."/>
            <person name="Mao L."/>
            <person name="Kong X."/>
            <person name="Jiao Y."/>
            <person name="Jia J."/>
        </authorList>
    </citation>
    <scope>NUCLEOTIDE SEQUENCE [LARGE SCALE GENOMIC DNA]</scope>
    <source>
        <strain evidence="2">cv. AL8/78</strain>
    </source>
</reference>
<dbReference type="Gramene" id="AET3Gv21051700.41">
    <property type="protein sequence ID" value="AET3Gv21051700.41"/>
    <property type="gene ID" value="AET3Gv21051700"/>
</dbReference>
<dbReference type="EnsemblPlants" id="AET3Gv21051700.21">
    <property type="protein sequence ID" value="AET3Gv21051700.21"/>
    <property type="gene ID" value="AET3Gv21051700"/>
</dbReference>
<dbReference type="Gramene" id="AET3Gv21051700.31">
    <property type="protein sequence ID" value="AET3Gv21051700.31"/>
    <property type="gene ID" value="AET3Gv21051700"/>
</dbReference>
<dbReference type="EnsemblPlants" id="AET3Gv21051700.13">
    <property type="protein sequence ID" value="AET3Gv21051700.13"/>
    <property type="gene ID" value="AET3Gv21051700"/>
</dbReference>
<dbReference type="Gramene" id="AET3Gv21051700.5">
    <property type="protein sequence ID" value="AET3Gv21051700.5"/>
    <property type="gene ID" value="AET3Gv21051700"/>
</dbReference>
<dbReference type="Gramene" id="AET3Gv21051700.7">
    <property type="protein sequence ID" value="AET3Gv21051700.7"/>
    <property type="gene ID" value="AET3Gv21051700"/>
</dbReference>
<dbReference type="Gramene" id="AET3Gv21051700.24">
    <property type="protein sequence ID" value="AET3Gv21051700.24"/>
    <property type="gene ID" value="AET3Gv21051700"/>
</dbReference>
<dbReference type="Gramene" id="AET3Gv21051700.19">
    <property type="protein sequence ID" value="AET3Gv21051700.19"/>
    <property type="gene ID" value="AET3Gv21051700"/>
</dbReference>
<organism evidence="1 2">
    <name type="scientific">Aegilops tauschii subsp. strangulata</name>
    <name type="common">Goatgrass</name>
    <dbReference type="NCBI Taxonomy" id="200361"/>
    <lineage>
        <taxon>Eukaryota</taxon>
        <taxon>Viridiplantae</taxon>
        <taxon>Streptophyta</taxon>
        <taxon>Embryophyta</taxon>
        <taxon>Tracheophyta</taxon>
        <taxon>Spermatophyta</taxon>
        <taxon>Magnoliopsida</taxon>
        <taxon>Liliopsida</taxon>
        <taxon>Poales</taxon>
        <taxon>Poaceae</taxon>
        <taxon>BOP clade</taxon>
        <taxon>Pooideae</taxon>
        <taxon>Triticodae</taxon>
        <taxon>Triticeae</taxon>
        <taxon>Triticinae</taxon>
        <taxon>Aegilops</taxon>
    </lineage>
</organism>
<dbReference type="Gramene" id="AET3Gv21051700.16">
    <property type="protein sequence ID" value="AET3Gv21051700.16"/>
    <property type="gene ID" value="AET3Gv21051700"/>
</dbReference>
<reference evidence="1" key="5">
    <citation type="journal article" date="2021" name="G3 (Bethesda)">
        <title>Aegilops tauschii genome assembly Aet v5.0 features greater sequence contiguity and improved annotation.</title>
        <authorList>
            <person name="Wang L."/>
            <person name="Zhu T."/>
            <person name="Rodriguez J.C."/>
            <person name="Deal K.R."/>
            <person name="Dubcovsky J."/>
            <person name="McGuire P.E."/>
            <person name="Lux T."/>
            <person name="Spannagl M."/>
            <person name="Mayer K.F.X."/>
            <person name="Baldrich P."/>
            <person name="Meyers B.C."/>
            <person name="Huo N."/>
            <person name="Gu Y.Q."/>
            <person name="Zhou H."/>
            <person name="Devos K.M."/>
            <person name="Bennetzen J.L."/>
            <person name="Unver T."/>
            <person name="Budak H."/>
            <person name="Gulick P.J."/>
            <person name="Galiba G."/>
            <person name="Kalapos B."/>
            <person name="Nelson D.R."/>
            <person name="Li P."/>
            <person name="You F.M."/>
            <person name="Luo M.C."/>
            <person name="Dvorak J."/>
        </authorList>
    </citation>
    <scope>NUCLEOTIDE SEQUENCE [LARGE SCALE GENOMIC DNA]</scope>
    <source>
        <strain evidence="1">cv. AL8/78</strain>
    </source>
</reference>
<dbReference type="Gramene" id="AET3Gv21051700.32">
    <property type="protein sequence ID" value="AET3Gv21051700.32"/>
    <property type="gene ID" value="AET3Gv21051700"/>
</dbReference>